<organism evidence="1">
    <name type="scientific">Mesorhizobium sp. WSM2240</name>
    <dbReference type="NCBI Taxonomy" id="3228851"/>
    <lineage>
        <taxon>Bacteria</taxon>
        <taxon>Pseudomonadati</taxon>
        <taxon>Pseudomonadota</taxon>
        <taxon>Alphaproteobacteria</taxon>
        <taxon>Hyphomicrobiales</taxon>
        <taxon>Phyllobacteriaceae</taxon>
        <taxon>Mesorhizobium</taxon>
    </lineage>
</organism>
<gene>
    <name evidence="1" type="ORF">ABVK50_11910</name>
</gene>
<proteinExistence type="predicted"/>
<accession>A0AAU8CY43</accession>
<name>A0AAU8CY43_9HYPH</name>
<sequence>MSNPVVKPLEWSFHQGIGRGSSDIWRAQSSAGAYAIQLTGAGYEWFRYAARLGVGAALPEAKAAAQADYERRILAALASPPAVAGEVVAWQRNHPFDGWLLVHVEDIPHYQEQGHEVRPLYAALPLANAVADGLSDWAGWDRSRGDWSEAKHKDAVCEALFREPWSVEDAHELLTFIERTWTKRPASPAKEGKP</sequence>
<dbReference type="EMBL" id="CP159253">
    <property type="protein sequence ID" value="XCG51126.1"/>
    <property type="molecule type" value="Genomic_DNA"/>
</dbReference>
<protein>
    <submittedName>
        <fullName evidence="1">Uncharacterized protein</fullName>
    </submittedName>
</protein>
<reference evidence="1" key="1">
    <citation type="submission" date="2024-06" db="EMBL/GenBank/DDBJ databases">
        <title>Mesorhizobium karijinii sp. nov., a symbiont of the iconic Swainsona formosa from arid Australia.</title>
        <authorList>
            <person name="Hill Y.J."/>
            <person name="Watkin E.L.J."/>
            <person name="O'Hara G.W."/>
            <person name="Terpolilli J."/>
            <person name="Tye M.L."/>
            <person name="Kohlmeier M.G."/>
        </authorList>
    </citation>
    <scope>NUCLEOTIDE SEQUENCE</scope>
    <source>
        <strain evidence="1">WSM2240</strain>
    </source>
</reference>
<dbReference type="RefSeq" id="WP_353641363.1">
    <property type="nucleotide sequence ID" value="NZ_CP159253.1"/>
</dbReference>
<evidence type="ECO:0000313" key="1">
    <source>
        <dbReference type="EMBL" id="XCG51126.1"/>
    </source>
</evidence>
<dbReference type="AlphaFoldDB" id="A0AAU8CY43"/>